<reference evidence="1" key="1">
    <citation type="journal article" date="2020" name="mSystems">
        <title>Genome- and Community-Level Interaction Insights into Carbon Utilization and Element Cycling Functions of Hydrothermarchaeota in Hydrothermal Sediment.</title>
        <authorList>
            <person name="Zhou Z."/>
            <person name="Liu Y."/>
            <person name="Xu W."/>
            <person name="Pan J."/>
            <person name="Luo Z.H."/>
            <person name="Li M."/>
        </authorList>
    </citation>
    <scope>NUCLEOTIDE SEQUENCE [LARGE SCALE GENOMIC DNA]</scope>
    <source>
        <strain evidence="1">SpSt-914</strain>
    </source>
</reference>
<dbReference type="Pfam" id="PF10865">
    <property type="entry name" value="DUF2703"/>
    <property type="match status" value="1"/>
</dbReference>
<sequence>MKIIKIQWQRLLNQDKTCPRCNLTEQELNDALIILKPILAQKNIEIVLEKRALTLAEFQQNPQASNLILINGLPLESYLGARTGTSPCCDVCGTAQCRTVELNNRSYETIPAEIIVQAVLNAVSEIKG</sequence>
<evidence type="ECO:0000313" key="1">
    <source>
        <dbReference type="EMBL" id="HGD12609.1"/>
    </source>
</evidence>
<accession>A0A7V3PSE4</accession>
<protein>
    <submittedName>
        <fullName evidence="1">DUF2703 domain-containing protein</fullName>
    </submittedName>
</protein>
<dbReference type="AlphaFoldDB" id="A0A7V3PSE4"/>
<dbReference type="InterPro" id="IPR021219">
    <property type="entry name" value="DUF2703"/>
</dbReference>
<comment type="caution">
    <text evidence="1">The sequence shown here is derived from an EMBL/GenBank/DDBJ whole genome shotgun (WGS) entry which is preliminary data.</text>
</comment>
<organism evidence="1">
    <name type="scientific">candidate division WOR-3 bacterium</name>
    <dbReference type="NCBI Taxonomy" id="2052148"/>
    <lineage>
        <taxon>Bacteria</taxon>
        <taxon>Bacteria division WOR-3</taxon>
    </lineage>
</organism>
<dbReference type="EMBL" id="DTMZ01000007">
    <property type="protein sequence ID" value="HGD12609.1"/>
    <property type="molecule type" value="Genomic_DNA"/>
</dbReference>
<name>A0A7V3PSE4_UNCW3</name>
<proteinExistence type="predicted"/>
<gene>
    <name evidence="1" type="ORF">ENX16_00785</name>
</gene>